<protein>
    <submittedName>
        <fullName evidence="2">Uncharacterized protein</fullName>
    </submittedName>
</protein>
<reference evidence="2" key="1">
    <citation type="submission" date="2021-10" db="EMBL/GenBank/DDBJ databases">
        <title>Tropical sea cucumber genome reveals ecological adaptation and Cuvierian tubules defense mechanism.</title>
        <authorList>
            <person name="Chen T."/>
        </authorList>
    </citation>
    <scope>NUCLEOTIDE SEQUENCE</scope>
    <source>
        <strain evidence="2">Nanhai2018</strain>
        <tissue evidence="2">Muscle</tissue>
    </source>
</reference>
<organism evidence="2 3">
    <name type="scientific">Holothuria leucospilota</name>
    <name type="common">Black long sea cucumber</name>
    <name type="synonym">Mertensiothuria leucospilota</name>
    <dbReference type="NCBI Taxonomy" id="206669"/>
    <lineage>
        <taxon>Eukaryota</taxon>
        <taxon>Metazoa</taxon>
        <taxon>Echinodermata</taxon>
        <taxon>Eleutherozoa</taxon>
        <taxon>Echinozoa</taxon>
        <taxon>Holothuroidea</taxon>
        <taxon>Aspidochirotacea</taxon>
        <taxon>Aspidochirotida</taxon>
        <taxon>Holothuriidae</taxon>
        <taxon>Holothuria</taxon>
    </lineage>
</organism>
<accession>A0A9Q1HAT9</accession>
<dbReference type="Proteomes" id="UP001152320">
    <property type="component" value="Chromosome 7"/>
</dbReference>
<keyword evidence="3" id="KW-1185">Reference proteome</keyword>
<evidence type="ECO:0000313" key="2">
    <source>
        <dbReference type="EMBL" id="KAJ8038551.1"/>
    </source>
</evidence>
<proteinExistence type="predicted"/>
<comment type="caution">
    <text evidence="2">The sequence shown here is derived from an EMBL/GenBank/DDBJ whole genome shotgun (WGS) entry which is preliminary data.</text>
</comment>
<evidence type="ECO:0000256" key="1">
    <source>
        <dbReference type="SAM" id="MobiDB-lite"/>
    </source>
</evidence>
<evidence type="ECO:0000313" key="3">
    <source>
        <dbReference type="Proteomes" id="UP001152320"/>
    </source>
</evidence>
<dbReference type="EMBL" id="JAIZAY010000007">
    <property type="protein sequence ID" value="KAJ8038551.1"/>
    <property type="molecule type" value="Genomic_DNA"/>
</dbReference>
<sequence length="58" mass="6452">MNYEMHLTETASVDSNEGAMSVSKCSTSPKDNLNLPRHTDTGRPDISSPHLHVKRKET</sequence>
<feature type="region of interest" description="Disordered" evidence="1">
    <location>
        <begin position="1"/>
        <end position="58"/>
    </location>
</feature>
<gene>
    <name evidence="2" type="ORF">HOLleu_16003</name>
</gene>
<dbReference type="AlphaFoldDB" id="A0A9Q1HAT9"/>
<name>A0A9Q1HAT9_HOLLE</name>